<dbReference type="Pfam" id="PF02969">
    <property type="entry name" value="TAF"/>
    <property type="match status" value="1"/>
</dbReference>
<dbReference type="Gene3D" id="1.25.40.770">
    <property type="entry name" value="TAF6, C-terminal HEAT repeat domain"/>
    <property type="match status" value="1"/>
</dbReference>
<dbReference type="GO" id="GO:0000124">
    <property type="term" value="C:SAGA complex"/>
    <property type="evidence" value="ECO:0007669"/>
    <property type="project" value="InterPro"/>
</dbReference>
<sequence length="550" mass="61210">MDKIQRHLKEKKEGKITPNVSAECVRVTGESNGITAITDDAANVLAEDVTFRLKQLIQEAEKFARHSKRQKIDTSDFTEALINFNVEPLYGFHSQDFIPFRFASGGGRELHFVEEKEVELSEITSQNISGKTPLDVCVKAHWLAIEGVQPSIPENPPPVDKETQKQESVDPSTNNKQTMVDKPPADVTKMRRRALRVTETVHMKECVQHELSVEQQLYYKEITEACVGSDENRRTEALNSLSVDTGLHQMLPRFCNFISEGVKVNVCQKNLALLIYLMRMVKSLLENPTLYLQNYLHQIVPAVATCIVSKQLCLRPDVDNHWALRDFASRLMGTLCKQFSTNTNGIQTRVTRLLTSALLDKTTPLASHYGALTALGELGPEVVETFVIPLVHDEGQRVKSVLDNSVTMANAFNTTEKNSADRVKTAILKIIPPILKNIRPETDKQEDYVNEYGYYGSILFNAVTKLRETPVTTASSSIGIIKTTTSSVSNCKNQVPFQIQTVSQTRPNQKLYIVGGSGSSTPSTPTTPNVRGPNPNMQKLIVVTTPSSLP</sequence>
<evidence type="ECO:0000256" key="9">
    <source>
        <dbReference type="SAM" id="MobiDB-lite"/>
    </source>
</evidence>
<dbReference type="OrthoDB" id="361039at2759"/>
<dbReference type="SMART" id="SM00803">
    <property type="entry name" value="TAF"/>
    <property type="match status" value="1"/>
</dbReference>
<dbReference type="InterPro" id="IPR004823">
    <property type="entry name" value="TAF_TATA-bd_Histone-like_dom"/>
</dbReference>
<dbReference type="InterPro" id="IPR011442">
    <property type="entry name" value="TAF6_C"/>
</dbReference>
<dbReference type="PANTHER" id="PTHR10221">
    <property type="entry name" value="TRANSCRIPTION INITIATION FACTOR TFIID SUBUNIT 6"/>
    <property type="match status" value="1"/>
</dbReference>
<keyword evidence="6" id="KW-0804">Transcription</keyword>
<keyword evidence="7" id="KW-0539">Nucleus</keyword>
<comment type="subcellular location">
    <subcellularLocation>
        <location evidence="1">Nucleus</location>
    </subcellularLocation>
</comment>
<keyword evidence="12" id="KW-1185">Reference proteome</keyword>
<evidence type="ECO:0000256" key="1">
    <source>
        <dbReference type="ARBA" id="ARBA00004123"/>
    </source>
</evidence>
<dbReference type="PANTHER" id="PTHR10221:SF9">
    <property type="entry name" value="TRANSCRIPTION INITIATION FACTOR TFIID SUBUNIT 6"/>
    <property type="match status" value="1"/>
</dbReference>
<dbReference type="GO" id="GO:0003713">
    <property type="term" value="F:transcription coactivator activity"/>
    <property type="evidence" value="ECO:0007669"/>
    <property type="project" value="TreeGrafter"/>
</dbReference>
<keyword evidence="5" id="KW-0805">Transcription regulation</keyword>
<dbReference type="InterPro" id="IPR037796">
    <property type="entry name" value="TAF6"/>
</dbReference>
<dbReference type="FunFam" id="1.25.40.770:FF:000001">
    <property type="entry name" value="Transcription initiation factor TFIID subunit 6"/>
    <property type="match status" value="1"/>
</dbReference>
<dbReference type="InterPro" id="IPR016024">
    <property type="entry name" value="ARM-type_fold"/>
</dbReference>
<dbReference type="EMBL" id="CAJFCJ010000007">
    <property type="protein sequence ID" value="CAD5117547.1"/>
    <property type="molecule type" value="Genomic_DNA"/>
</dbReference>
<evidence type="ECO:0000256" key="6">
    <source>
        <dbReference type="ARBA" id="ARBA00023163"/>
    </source>
</evidence>
<comment type="similarity">
    <text evidence="2">Belongs to the TAF6 family.</text>
</comment>
<evidence type="ECO:0000259" key="10">
    <source>
        <dbReference type="SMART" id="SM00803"/>
    </source>
</evidence>
<evidence type="ECO:0000256" key="5">
    <source>
        <dbReference type="ARBA" id="ARBA00023015"/>
    </source>
</evidence>
<dbReference type="InterPro" id="IPR009072">
    <property type="entry name" value="Histone-fold"/>
</dbReference>
<feature type="compositionally biased region" description="Polar residues" evidence="9">
    <location>
        <begin position="169"/>
        <end position="178"/>
    </location>
</feature>
<evidence type="ECO:0000256" key="8">
    <source>
        <dbReference type="ARBA" id="ARBA00040091"/>
    </source>
</evidence>
<dbReference type="GO" id="GO:0005669">
    <property type="term" value="C:transcription factor TFIID complex"/>
    <property type="evidence" value="ECO:0007669"/>
    <property type="project" value="InterPro"/>
</dbReference>
<dbReference type="CDD" id="cd22931">
    <property type="entry name" value="HFD_TAF6"/>
    <property type="match status" value="1"/>
</dbReference>
<evidence type="ECO:0000256" key="7">
    <source>
        <dbReference type="ARBA" id="ARBA00023242"/>
    </source>
</evidence>
<feature type="compositionally biased region" description="Basic and acidic residues" evidence="9">
    <location>
        <begin position="159"/>
        <end position="168"/>
    </location>
</feature>
<accession>A0A7I8VMV6</accession>
<dbReference type="Pfam" id="PF07571">
    <property type="entry name" value="TAF6_C"/>
    <property type="match status" value="1"/>
</dbReference>
<evidence type="ECO:0000256" key="4">
    <source>
        <dbReference type="ARBA" id="ARBA00020836"/>
    </source>
</evidence>
<dbReference type="GO" id="GO:0051123">
    <property type="term" value="P:RNA polymerase II preinitiation complex assembly"/>
    <property type="evidence" value="ECO:0007669"/>
    <property type="project" value="TreeGrafter"/>
</dbReference>
<evidence type="ECO:0000313" key="11">
    <source>
        <dbReference type="EMBL" id="CAD5117547.1"/>
    </source>
</evidence>
<comment type="caution">
    <text evidence="11">The sequence shown here is derived from an EMBL/GenBank/DDBJ whole genome shotgun (WGS) entry which is preliminary data.</text>
</comment>
<evidence type="ECO:0000313" key="12">
    <source>
        <dbReference type="Proteomes" id="UP000549394"/>
    </source>
</evidence>
<feature type="compositionally biased region" description="Low complexity" evidence="9">
    <location>
        <begin position="519"/>
        <end position="528"/>
    </location>
</feature>
<reference evidence="11 12" key="1">
    <citation type="submission" date="2020-08" db="EMBL/GenBank/DDBJ databases">
        <authorList>
            <person name="Hejnol A."/>
        </authorList>
    </citation>
    <scope>NUCLEOTIDE SEQUENCE [LARGE SCALE GENOMIC DNA]</scope>
</reference>
<dbReference type="Gene3D" id="1.10.20.10">
    <property type="entry name" value="Histone, subunit A"/>
    <property type="match status" value="1"/>
</dbReference>
<dbReference type="Proteomes" id="UP000549394">
    <property type="component" value="Unassembled WGS sequence"/>
</dbReference>
<dbReference type="CDD" id="cd08050">
    <property type="entry name" value="TAF6C"/>
    <property type="match status" value="1"/>
</dbReference>
<dbReference type="GO" id="GO:0046695">
    <property type="term" value="C:SLIK (SAGA-like) complex"/>
    <property type="evidence" value="ECO:0007669"/>
    <property type="project" value="InterPro"/>
</dbReference>
<feature type="region of interest" description="Disordered" evidence="9">
    <location>
        <begin position="149"/>
        <end position="185"/>
    </location>
</feature>
<name>A0A7I8VMV6_9ANNE</name>
<dbReference type="AlphaFoldDB" id="A0A7I8VMV6"/>
<dbReference type="GO" id="GO:0016251">
    <property type="term" value="F:RNA polymerase II general transcription initiation factor activity"/>
    <property type="evidence" value="ECO:0007669"/>
    <property type="project" value="InterPro"/>
</dbReference>
<evidence type="ECO:0000256" key="2">
    <source>
        <dbReference type="ARBA" id="ARBA00007688"/>
    </source>
</evidence>
<organism evidence="11 12">
    <name type="scientific">Dimorphilus gyrociliatus</name>
    <dbReference type="NCBI Taxonomy" id="2664684"/>
    <lineage>
        <taxon>Eukaryota</taxon>
        <taxon>Metazoa</taxon>
        <taxon>Spiralia</taxon>
        <taxon>Lophotrochozoa</taxon>
        <taxon>Annelida</taxon>
        <taxon>Polychaeta</taxon>
        <taxon>Polychaeta incertae sedis</taxon>
        <taxon>Dinophilidae</taxon>
        <taxon>Dimorphilus</taxon>
    </lineage>
</organism>
<comment type="subunit">
    <text evidence="3">The nucleosome is a histone octamer containing two molecules each of H2A, H2B, H3 and H4 assembled in one H3-H4 heterotetramer and two H2A-H2B heterodimers. The octamer wraps approximately 147 bp of DNA.</text>
</comment>
<dbReference type="SUPFAM" id="SSF48371">
    <property type="entry name" value="ARM repeat"/>
    <property type="match status" value="1"/>
</dbReference>
<gene>
    <name evidence="11" type="ORF">DGYR_LOCUS6066</name>
</gene>
<evidence type="ECO:0000256" key="3">
    <source>
        <dbReference type="ARBA" id="ARBA00011538"/>
    </source>
</evidence>
<protein>
    <recommendedName>
        <fullName evidence="4">Histone H4</fullName>
    </recommendedName>
    <alternativeName>
        <fullName evidence="8">Transcription initiation factor TFIID subunit 6</fullName>
    </alternativeName>
</protein>
<dbReference type="InterPro" id="IPR046344">
    <property type="entry name" value="TAF6_C_sf"/>
</dbReference>
<dbReference type="SUPFAM" id="SSF47113">
    <property type="entry name" value="Histone-fold"/>
    <property type="match status" value="1"/>
</dbReference>
<proteinExistence type="inferred from homology"/>
<feature type="region of interest" description="Disordered" evidence="9">
    <location>
        <begin position="514"/>
        <end position="537"/>
    </location>
</feature>
<feature type="domain" description="TATA box binding protein associated factor (TAF) histone-like fold" evidence="10">
    <location>
        <begin position="18"/>
        <end position="81"/>
    </location>
</feature>
<dbReference type="GO" id="GO:0046982">
    <property type="term" value="F:protein heterodimerization activity"/>
    <property type="evidence" value="ECO:0007669"/>
    <property type="project" value="InterPro"/>
</dbReference>